<evidence type="ECO:0008006" key="4">
    <source>
        <dbReference type="Google" id="ProtNLM"/>
    </source>
</evidence>
<name>A0AAV9H3Z2_9PEZI</name>
<proteinExistence type="predicted"/>
<comment type="caution">
    <text evidence="2">The sequence shown here is derived from an EMBL/GenBank/DDBJ whole genome shotgun (WGS) entry which is preliminary data.</text>
</comment>
<evidence type="ECO:0000313" key="3">
    <source>
        <dbReference type="Proteomes" id="UP001321760"/>
    </source>
</evidence>
<evidence type="ECO:0000313" key="2">
    <source>
        <dbReference type="EMBL" id="KAK4455327.1"/>
    </source>
</evidence>
<sequence length="268" mass="30646">MAEEDNLPPRDYFRSTPVELILKIFTQCESPSDMLALARTCGRLSTIWTAHGSAILSSHLSLAIAIVKHVEAYIQRPTLNRKKRNPPPQNLHGPASPSQLKGAAKLFRVVRTLMRMYQQQTSFFLEFRIMKERTPYKERFVENKRIAMRNFSDPKCEYMLTGLLMGAKRLGSISELKEWWDFPQAPHIGDDGVLYVREKWPCEISRKKASALSQAFNYSFADGDCSEGMQRIGRWLRMMLAAEEGHHGDQKFFESVEALRAKRGSSGS</sequence>
<evidence type="ECO:0000256" key="1">
    <source>
        <dbReference type="SAM" id="MobiDB-lite"/>
    </source>
</evidence>
<dbReference type="Proteomes" id="UP001321760">
    <property type="component" value="Unassembled WGS sequence"/>
</dbReference>
<protein>
    <recommendedName>
        <fullName evidence="4">F-box domain-containing protein</fullName>
    </recommendedName>
</protein>
<reference evidence="2" key="1">
    <citation type="journal article" date="2023" name="Mol. Phylogenet. Evol.">
        <title>Genome-scale phylogeny and comparative genomics of the fungal order Sordariales.</title>
        <authorList>
            <person name="Hensen N."/>
            <person name="Bonometti L."/>
            <person name="Westerberg I."/>
            <person name="Brannstrom I.O."/>
            <person name="Guillou S."/>
            <person name="Cros-Aarteil S."/>
            <person name="Calhoun S."/>
            <person name="Haridas S."/>
            <person name="Kuo A."/>
            <person name="Mondo S."/>
            <person name="Pangilinan J."/>
            <person name="Riley R."/>
            <person name="LaButti K."/>
            <person name="Andreopoulos B."/>
            <person name="Lipzen A."/>
            <person name="Chen C."/>
            <person name="Yan M."/>
            <person name="Daum C."/>
            <person name="Ng V."/>
            <person name="Clum A."/>
            <person name="Steindorff A."/>
            <person name="Ohm R.A."/>
            <person name="Martin F."/>
            <person name="Silar P."/>
            <person name="Natvig D.O."/>
            <person name="Lalanne C."/>
            <person name="Gautier V."/>
            <person name="Ament-Velasquez S.L."/>
            <person name="Kruys A."/>
            <person name="Hutchinson M.I."/>
            <person name="Powell A.J."/>
            <person name="Barry K."/>
            <person name="Miller A.N."/>
            <person name="Grigoriev I.V."/>
            <person name="Debuchy R."/>
            <person name="Gladieux P."/>
            <person name="Hiltunen Thoren M."/>
            <person name="Johannesson H."/>
        </authorList>
    </citation>
    <scope>NUCLEOTIDE SEQUENCE</scope>
    <source>
        <strain evidence="2">PSN243</strain>
    </source>
</reference>
<dbReference type="CDD" id="cd09917">
    <property type="entry name" value="F-box_SF"/>
    <property type="match status" value="1"/>
</dbReference>
<dbReference type="EMBL" id="MU865914">
    <property type="protein sequence ID" value="KAK4455327.1"/>
    <property type="molecule type" value="Genomic_DNA"/>
</dbReference>
<organism evidence="2 3">
    <name type="scientific">Podospora aff. communis PSN243</name>
    <dbReference type="NCBI Taxonomy" id="3040156"/>
    <lineage>
        <taxon>Eukaryota</taxon>
        <taxon>Fungi</taxon>
        <taxon>Dikarya</taxon>
        <taxon>Ascomycota</taxon>
        <taxon>Pezizomycotina</taxon>
        <taxon>Sordariomycetes</taxon>
        <taxon>Sordariomycetidae</taxon>
        <taxon>Sordariales</taxon>
        <taxon>Podosporaceae</taxon>
        <taxon>Podospora</taxon>
    </lineage>
</organism>
<keyword evidence="3" id="KW-1185">Reference proteome</keyword>
<reference evidence="2" key="2">
    <citation type="submission" date="2023-05" db="EMBL/GenBank/DDBJ databases">
        <authorList>
            <consortium name="Lawrence Berkeley National Laboratory"/>
            <person name="Steindorff A."/>
            <person name="Hensen N."/>
            <person name="Bonometti L."/>
            <person name="Westerberg I."/>
            <person name="Brannstrom I.O."/>
            <person name="Guillou S."/>
            <person name="Cros-Aarteil S."/>
            <person name="Calhoun S."/>
            <person name="Haridas S."/>
            <person name="Kuo A."/>
            <person name="Mondo S."/>
            <person name="Pangilinan J."/>
            <person name="Riley R."/>
            <person name="Labutti K."/>
            <person name="Andreopoulos B."/>
            <person name="Lipzen A."/>
            <person name="Chen C."/>
            <person name="Yanf M."/>
            <person name="Daum C."/>
            <person name="Ng V."/>
            <person name="Clum A."/>
            <person name="Ohm R."/>
            <person name="Martin F."/>
            <person name="Silar P."/>
            <person name="Natvig D."/>
            <person name="Lalanne C."/>
            <person name="Gautier V."/>
            <person name="Ament-Velasquez S.L."/>
            <person name="Kruys A."/>
            <person name="Hutchinson M.I."/>
            <person name="Powell A.J."/>
            <person name="Barry K."/>
            <person name="Miller A.N."/>
            <person name="Grigoriev I.V."/>
            <person name="Debuchy R."/>
            <person name="Gladieux P."/>
            <person name="Thoren M.H."/>
            <person name="Johannesson H."/>
        </authorList>
    </citation>
    <scope>NUCLEOTIDE SEQUENCE</scope>
    <source>
        <strain evidence="2">PSN243</strain>
    </source>
</reference>
<accession>A0AAV9H3Z2</accession>
<dbReference type="AlphaFoldDB" id="A0AAV9H3Z2"/>
<feature type="region of interest" description="Disordered" evidence="1">
    <location>
        <begin position="77"/>
        <end position="98"/>
    </location>
</feature>
<gene>
    <name evidence="2" type="ORF">QBC34DRAFT_460210</name>
</gene>